<dbReference type="AlphaFoldDB" id="A0AAV8R3B4"/>
<name>A0AAV8R3B4_ENSVE</name>
<evidence type="ECO:0000313" key="1">
    <source>
        <dbReference type="EMBL" id="KAJ8485433.1"/>
    </source>
</evidence>
<protein>
    <submittedName>
        <fullName evidence="1">Uncharacterized protein</fullName>
    </submittedName>
</protein>
<evidence type="ECO:0000313" key="2">
    <source>
        <dbReference type="Proteomes" id="UP001222027"/>
    </source>
</evidence>
<organism evidence="1 2">
    <name type="scientific">Ensete ventricosum</name>
    <name type="common">Abyssinian banana</name>
    <name type="synonym">Musa ensete</name>
    <dbReference type="NCBI Taxonomy" id="4639"/>
    <lineage>
        <taxon>Eukaryota</taxon>
        <taxon>Viridiplantae</taxon>
        <taxon>Streptophyta</taxon>
        <taxon>Embryophyta</taxon>
        <taxon>Tracheophyta</taxon>
        <taxon>Spermatophyta</taxon>
        <taxon>Magnoliopsida</taxon>
        <taxon>Liliopsida</taxon>
        <taxon>Zingiberales</taxon>
        <taxon>Musaceae</taxon>
        <taxon>Ensete</taxon>
    </lineage>
</organism>
<accession>A0AAV8R3B4</accession>
<reference evidence="1 2" key="1">
    <citation type="submission" date="2022-12" db="EMBL/GenBank/DDBJ databases">
        <title>Chromosome-scale assembly of the Ensete ventricosum genome.</title>
        <authorList>
            <person name="Dussert Y."/>
            <person name="Stocks J."/>
            <person name="Wendawek A."/>
            <person name="Woldeyes F."/>
            <person name="Nichols R.A."/>
            <person name="Borrell J.S."/>
        </authorList>
    </citation>
    <scope>NUCLEOTIDE SEQUENCE [LARGE SCALE GENOMIC DNA]</scope>
    <source>
        <strain evidence="2">cv. Maze</strain>
        <tissue evidence="1">Seeds</tissue>
    </source>
</reference>
<proteinExistence type="predicted"/>
<dbReference type="Proteomes" id="UP001222027">
    <property type="component" value="Unassembled WGS sequence"/>
</dbReference>
<dbReference type="EMBL" id="JAQQAF010000005">
    <property type="protein sequence ID" value="KAJ8485433.1"/>
    <property type="molecule type" value="Genomic_DNA"/>
</dbReference>
<keyword evidence="2" id="KW-1185">Reference proteome</keyword>
<sequence length="148" mass="16252">MGEGDLQRMGTRTLSAPPTCVAGSTPIGLRHDKPCCNAWIPADSNCCIFICSLVRICKSPNPFTCDSYVCMKNVAISFLALVGEVQSEDCSWFRIPSICRNRLPGLTLCHGLFCTSTPNLTPTLISVLEICWTFYRSPVVKQGWTSLV</sequence>
<gene>
    <name evidence="1" type="ORF">OPV22_017918</name>
</gene>
<comment type="caution">
    <text evidence="1">The sequence shown here is derived from an EMBL/GenBank/DDBJ whole genome shotgun (WGS) entry which is preliminary data.</text>
</comment>